<dbReference type="EMBL" id="JAJAQC010000015">
    <property type="protein sequence ID" value="MDA0564776.1"/>
    <property type="molecule type" value="Genomic_DNA"/>
</dbReference>
<evidence type="ECO:0000313" key="2">
    <source>
        <dbReference type="Proteomes" id="UP001140076"/>
    </source>
</evidence>
<dbReference type="InterPro" id="IPR011009">
    <property type="entry name" value="Kinase-like_dom_sf"/>
</dbReference>
<dbReference type="SUPFAM" id="SSF56112">
    <property type="entry name" value="Protein kinase-like (PK-like)"/>
    <property type="match status" value="1"/>
</dbReference>
<name>A0A9X3SN33_9ACTN</name>
<reference evidence="1" key="1">
    <citation type="submission" date="2021-10" db="EMBL/GenBank/DDBJ databases">
        <title>Streptomonospora sp. nov., isolated from mangrove soil.</title>
        <authorList>
            <person name="Chen X."/>
            <person name="Ge X."/>
            <person name="Liu W."/>
        </authorList>
    </citation>
    <scope>NUCLEOTIDE SEQUENCE</scope>
    <source>
        <strain evidence="1">S1-112</strain>
    </source>
</reference>
<organism evidence="1 2">
    <name type="scientific">Streptomonospora mangrovi</name>
    <dbReference type="NCBI Taxonomy" id="2883123"/>
    <lineage>
        <taxon>Bacteria</taxon>
        <taxon>Bacillati</taxon>
        <taxon>Actinomycetota</taxon>
        <taxon>Actinomycetes</taxon>
        <taxon>Streptosporangiales</taxon>
        <taxon>Nocardiopsidaceae</taxon>
        <taxon>Streptomonospora</taxon>
    </lineage>
</organism>
<accession>A0A9X3SN33</accession>
<keyword evidence="2" id="KW-1185">Reference proteome</keyword>
<gene>
    <name evidence="1" type="ORF">LG943_10635</name>
</gene>
<evidence type="ECO:0000313" key="1">
    <source>
        <dbReference type="EMBL" id="MDA0564776.1"/>
    </source>
</evidence>
<sequence>MSEGAFWHPPAVRETRGQGYSNTVEVVPRETAHRHPDHYKVVRVQRVQDPYDLRVLDEVETLRLLDHVPFVPRVFSVEYRGWGERMLTHDYLGLVFNDPPPTPEFRANLSHYAFENMDAIARTDWSAPHLRGAYETALAHQRENIAYLCDPVPGSDHIPLPVWSDSPTLEEALTANVIRCAMFAERRFGADGLHRIGLLTAAELEARRTEFHTEPDPGGRFTRLIHGDLHTGNLTARSPQVVDPTDPPSFALGMVDWELAGFMAQSSGLRHERAVVALRWTSANSSPARVCQRMPDLRPELLRLIAQSAYIDLLRCTERVAADSTDRRLQMETAMTSVIAFRACFLGADDASHTRSMVRDMLYPDEVHGPRYSPFPPQRLKWLAPATVPESRAPLAVDVPPRVTVVTGVAGAAAKGGEPGFKAALGAPRGGTNRAGAPLRPAVVAHRGDGSQYLPRKGR</sequence>
<dbReference type="AlphaFoldDB" id="A0A9X3SN33"/>
<protein>
    <submittedName>
        <fullName evidence="1">Aminoglycoside phosphotransferase family protein</fullName>
    </submittedName>
</protein>
<dbReference type="Proteomes" id="UP001140076">
    <property type="component" value="Unassembled WGS sequence"/>
</dbReference>
<comment type="caution">
    <text evidence="1">The sequence shown here is derived from an EMBL/GenBank/DDBJ whole genome shotgun (WGS) entry which is preliminary data.</text>
</comment>
<dbReference type="RefSeq" id="WP_270072056.1">
    <property type="nucleotide sequence ID" value="NZ_JAJAQC010000015.1"/>
</dbReference>
<proteinExistence type="predicted"/>